<dbReference type="GO" id="GO:0010181">
    <property type="term" value="F:FMN binding"/>
    <property type="evidence" value="ECO:0007669"/>
    <property type="project" value="InterPro"/>
</dbReference>
<proteinExistence type="predicted"/>
<organism evidence="9 10">
    <name type="scientific">Fontibacillus panacisegetis</name>
    <dbReference type="NCBI Taxonomy" id="670482"/>
    <lineage>
        <taxon>Bacteria</taxon>
        <taxon>Bacillati</taxon>
        <taxon>Bacillota</taxon>
        <taxon>Bacilli</taxon>
        <taxon>Bacillales</taxon>
        <taxon>Paenibacillaceae</taxon>
        <taxon>Fontibacillus</taxon>
    </lineage>
</organism>
<feature type="domain" description="FMN-binding" evidence="8">
    <location>
        <begin position="54"/>
        <end position="128"/>
    </location>
</feature>
<feature type="chain" id="PRO_5039242856" description="Urocanate reductase" evidence="7">
    <location>
        <begin position="27"/>
        <end position="213"/>
    </location>
</feature>
<evidence type="ECO:0000256" key="3">
    <source>
        <dbReference type="ARBA" id="ARBA00022630"/>
    </source>
</evidence>
<evidence type="ECO:0000313" key="10">
    <source>
        <dbReference type="Proteomes" id="UP000198972"/>
    </source>
</evidence>
<evidence type="ECO:0000313" key="9">
    <source>
        <dbReference type="EMBL" id="SDE98880.1"/>
    </source>
</evidence>
<dbReference type="InterPro" id="IPR036188">
    <property type="entry name" value="FAD/NAD-bd_sf"/>
</dbReference>
<dbReference type="EC" id="1.3.99.33" evidence="1"/>
<dbReference type="STRING" id="670482.SAMN04488542_104133"/>
<name>A0A1G7HEK8_9BACL</name>
<evidence type="ECO:0000256" key="6">
    <source>
        <dbReference type="SAM" id="MobiDB-lite"/>
    </source>
</evidence>
<feature type="signal peptide" evidence="7">
    <location>
        <begin position="1"/>
        <end position="26"/>
    </location>
</feature>
<evidence type="ECO:0000256" key="4">
    <source>
        <dbReference type="ARBA" id="ARBA00023002"/>
    </source>
</evidence>
<keyword evidence="10" id="KW-1185">Reference proteome</keyword>
<dbReference type="Gene3D" id="3.50.50.60">
    <property type="entry name" value="FAD/NAD(P)-binding domain"/>
    <property type="match status" value="1"/>
</dbReference>
<dbReference type="InterPro" id="IPR003953">
    <property type="entry name" value="FAD-dep_OxRdtase_2_FAD-bd"/>
</dbReference>
<dbReference type="Pfam" id="PF00890">
    <property type="entry name" value="FAD_binding_2"/>
    <property type="match status" value="1"/>
</dbReference>
<dbReference type="AlphaFoldDB" id="A0A1G7HEK8"/>
<dbReference type="InterPro" id="IPR007329">
    <property type="entry name" value="FMN-bd"/>
</dbReference>
<sequence>MELFTKLRSRLSLILLTCCIVLSACSSNVTSNTTTSTTNGESYKAGTYTGSAEGKNGEMSVEVTFSDTEITSIEVKQGSETEGLAHPALEKIPASIVEGQSLAVDVISGATVTSNAIIDAVADCIQQAGGDVEKLRTKAIVKNGVNEEITTEVVVVGGGASGSAAALKASENGAKVIVIETTASPAEQGTMAGGMFATNSSEQVEKGETVDPQ</sequence>
<dbReference type="EMBL" id="FNBG01000004">
    <property type="protein sequence ID" value="SDE98880.1"/>
    <property type="molecule type" value="Genomic_DNA"/>
</dbReference>
<evidence type="ECO:0000256" key="5">
    <source>
        <dbReference type="ARBA" id="ARBA00049922"/>
    </source>
</evidence>
<gene>
    <name evidence="9" type="ORF">SAMN04488542_104133</name>
</gene>
<reference evidence="9 10" key="1">
    <citation type="submission" date="2016-10" db="EMBL/GenBank/DDBJ databases">
        <authorList>
            <person name="de Groot N.N."/>
        </authorList>
    </citation>
    <scope>NUCLEOTIDE SEQUENCE [LARGE SCALE GENOMIC DNA]</scope>
    <source>
        <strain evidence="9 10">DSM 28129</strain>
    </source>
</reference>
<feature type="compositionally biased region" description="Low complexity" evidence="6">
    <location>
        <begin position="29"/>
        <end position="39"/>
    </location>
</feature>
<dbReference type="GO" id="GO:0016020">
    <property type="term" value="C:membrane"/>
    <property type="evidence" value="ECO:0007669"/>
    <property type="project" value="InterPro"/>
</dbReference>
<dbReference type="SUPFAM" id="SSF51905">
    <property type="entry name" value="FAD/NAD(P)-binding domain"/>
    <property type="match status" value="1"/>
</dbReference>
<evidence type="ECO:0000256" key="7">
    <source>
        <dbReference type="SAM" id="SignalP"/>
    </source>
</evidence>
<dbReference type="PROSITE" id="PS51257">
    <property type="entry name" value="PROKAR_LIPOPROTEIN"/>
    <property type="match status" value="1"/>
</dbReference>
<feature type="region of interest" description="Disordered" evidence="6">
    <location>
        <begin position="29"/>
        <end position="51"/>
    </location>
</feature>
<dbReference type="GO" id="GO:0016491">
    <property type="term" value="F:oxidoreductase activity"/>
    <property type="evidence" value="ECO:0007669"/>
    <property type="project" value="UniProtKB-KW"/>
</dbReference>
<keyword evidence="7" id="KW-0732">Signal</keyword>
<accession>A0A1G7HEK8</accession>
<evidence type="ECO:0000256" key="1">
    <source>
        <dbReference type="ARBA" id="ARBA00013137"/>
    </source>
</evidence>
<protein>
    <recommendedName>
        <fullName evidence="2">Urocanate reductase</fullName>
        <ecNumber evidence="1">1.3.99.33</ecNumber>
    </recommendedName>
</protein>
<evidence type="ECO:0000259" key="8">
    <source>
        <dbReference type="SMART" id="SM00900"/>
    </source>
</evidence>
<dbReference type="Pfam" id="PF04205">
    <property type="entry name" value="FMN_bind"/>
    <property type="match status" value="1"/>
</dbReference>
<dbReference type="Proteomes" id="UP000198972">
    <property type="component" value="Unassembled WGS sequence"/>
</dbReference>
<evidence type="ECO:0000256" key="2">
    <source>
        <dbReference type="ARBA" id="ARBA00015872"/>
    </source>
</evidence>
<dbReference type="SMART" id="SM00900">
    <property type="entry name" value="FMN_bind"/>
    <property type="match status" value="1"/>
</dbReference>
<keyword evidence="3" id="KW-0285">Flavoprotein</keyword>
<keyword evidence="4" id="KW-0560">Oxidoreductase</keyword>
<dbReference type="Gene3D" id="3.90.1010.20">
    <property type="match status" value="1"/>
</dbReference>
<comment type="catalytic activity">
    <reaction evidence="5">
        <text>dihydrourocanate + A = urocanate + AH2</text>
        <dbReference type="Rhea" id="RHEA:36059"/>
        <dbReference type="ChEBI" id="CHEBI:13193"/>
        <dbReference type="ChEBI" id="CHEBI:17499"/>
        <dbReference type="ChEBI" id="CHEBI:27247"/>
        <dbReference type="ChEBI" id="CHEBI:72991"/>
        <dbReference type="EC" id="1.3.99.33"/>
    </reaction>
</comment>